<feature type="domain" description="Bacteriophage T5 Orf172 DNA-binding" evidence="2">
    <location>
        <begin position="261"/>
        <end position="349"/>
    </location>
</feature>
<organism evidence="3 4">
    <name type="scientific">Trichoderma ghanense</name>
    <dbReference type="NCBI Taxonomy" id="65468"/>
    <lineage>
        <taxon>Eukaryota</taxon>
        <taxon>Fungi</taxon>
        <taxon>Dikarya</taxon>
        <taxon>Ascomycota</taxon>
        <taxon>Pezizomycotina</taxon>
        <taxon>Sordariomycetes</taxon>
        <taxon>Hypocreomycetidae</taxon>
        <taxon>Hypocreales</taxon>
        <taxon>Hypocreaceae</taxon>
        <taxon>Trichoderma</taxon>
    </lineage>
</organism>
<feature type="region of interest" description="Disordered" evidence="1">
    <location>
        <begin position="397"/>
        <end position="436"/>
    </location>
</feature>
<evidence type="ECO:0000256" key="1">
    <source>
        <dbReference type="SAM" id="MobiDB-lite"/>
    </source>
</evidence>
<evidence type="ECO:0000259" key="2">
    <source>
        <dbReference type="SMART" id="SM00974"/>
    </source>
</evidence>
<dbReference type="InterPro" id="IPR018306">
    <property type="entry name" value="Phage_T5_Orf172_DNA-bd"/>
</dbReference>
<dbReference type="EMBL" id="PPTA01000006">
    <property type="protein sequence ID" value="TFB03048.1"/>
    <property type="molecule type" value="Genomic_DNA"/>
</dbReference>
<dbReference type="SMART" id="SM00974">
    <property type="entry name" value="T5orf172"/>
    <property type="match status" value="1"/>
</dbReference>
<dbReference type="PANTHER" id="PTHR28094:SF1">
    <property type="entry name" value="MEIOTICALLY UP-REGULATED GENE 113 PROTEIN"/>
    <property type="match status" value="1"/>
</dbReference>
<dbReference type="InterPro" id="IPR053006">
    <property type="entry name" value="Meiosis_regulatory"/>
</dbReference>
<dbReference type="GeneID" id="300577204"/>
<accession>A0ABY2H477</accession>
<name>A0ABY2H477_9HYPO</name>
<reference evidence="3 4" key="1">
    <citation type="submission" date="2018-01" db="EMBL/GenBank/DDBJ databases">
        <title>Genome characterization of the sugarcane-associated fungus Trichoderma ghanense CCMA-1212 and their application in lignocelulose bioconversion.</title>
        <authorList>
            <person name="Steindorff A.S."/>
            <person name="Mendes T.D."/>
            <person name="Vilela E.S.D."/>
            <person name="Rodrigues D.S."/>
            <person name="Formighieri E.F."/>
            <person name="Melo I.S."/>
            <person name="Favaro L.C.L."/>
        </authorList>
    </citation>
    <scope>NUCLEOTIDE SEQUENCE [LARGE SCALE GENOMIC DNA]</scope>
    <source>
        <strain evidence="3 4">CCMA-1212</strain>
    </source>
</reference>
<feature type="compositionally biased region" description="Basic and acidic residues" evidence="1">
    <location>
        <begin position="407"/>
        <end position="427"/>
    </location>
</feature>
<dbReference type="Pfam" id="PF10544">
    <property type="entry name" value="T5orf172"/>
    <property type="match status" value="1"/>
</dbReference>
<proteinExistence type="predicted"/>
<dbReference type="RefSeq" id="XP_073559249.1">
    <property type="nucleotide sequence ID" value="XM_073702754.1"/>
</dbReference>
<evidence type="ECO:0000313" key="3">
    <source>
        <dbReference type="EMBL" id="TFB03048.1"/>
    </source>
</evidence>
<keyword evidence="4" id="KW-1185">Reference proteome</keyword>
<dbReference type="Proteomes" id="UP001642720">
    <property type="component" value="Unassembled WGS sequence"/>
</dbReference>
<protein>
    <recommendedName>
        <fullName evidence="2">Bacteriophage T5 Orf172 DNA-binding domain-containing protein</fullName>
    </recommendedName>
</protein>
<evidence type="ECO:0000313" key="4">
    <source>
        <dbReference type="Proteomes" id="UP001642720"/>
    </source>
</evidence>
<sequence>MATAIMTQNPVFEALATIQADIDKFPNPGDDHDFIRCRGLVGKTRDRCLNSSCKKSEREKVESLFSNFQNMAECPETESFYQDVEFFVTYTHCSKHRKAVETAFKKWKNLRLATASTPRWALPGAFPLDSPVESPASSVDAIFSPAMSQSSEEMFHCASPDALLCDEPDSYCAPEDDEDPLMTGIISQMAATKIDTSHQVDETEDQEIRYRKKGTKIPGLGIGNLPRALSLTDYTMVLRAFHDRPSSAAMDEASIYVLELLAAPGFFKVGVTGGDTAKRRGQQACFRKNSRTVYQSKTNFQGARKAEKLIHAELYNHKFLIEECEACGGRHHEVFKAPEAKIREVVEKIESIVQLPVYFQQGENWKLSEEAKDLLHTIYAPSPGDWRAILREKMGPGRAQAVMSEATRQDKLPPDANKSKSRDHATEADFGEQTGEGILERGWRALIGGFSRESSVE</sequence>
<dbReference type="PANTHER" id="PTHR28094">
    <property type="entry name" value="MEIOTICALLY UP-REGULATED GENE 113 PROTEIN"/>
    <property type="match status" value="1"/>
</dbReference>
<gene>
    <name evidence="3" type="ORF">CCMA1212_005497</name>
</gene>
<comment type="caution">
    <text evidence="3">The sequence shown here is derived from an EMBL/GenBank/DDBJ whole genome shotgun (WGS) entry which is preliminary data.</text>
</comment>